<dbReference type="Proteomes" id="UP000189857">
    <property type="component" value="Unassembled WGS sequence"/>
</dbReference>
<gene>
    <name evidence="1" type="ORF">SAMN02745110_00817</name>
</gene>
<organism evidence="1 2">
    <name type="scientific">Eubacterium ruminantium</name>
    <dbReference type="NCBI Taxonomy" id="42322"/>
    <lineage>
        <taxon>Bacteria</taxon>
        <taxon>Bacillati</taxon>
        <taxon>Bacillota</taxon>
        <taxon>Clostridia</taxon>
        <taxon>Eubacteriales</taxon>
        <taxon>Eubacteriaceae</taxon>
        <taxon>Eubacterium</taxon>
    </lineage>
</organism>
<protein>
    <submittedName>
        <fullName evidence="1">Phosphoglycolate phosphatase</fullName>
    </submittedName>
</protein>
<reference evidence="1 2" key="1">
    <citation type="submission" date="2017-02" db="EMBL/GenBank/DDBJ databases">
        <authorList>
            <person name="Peterson S.W."/>
        </authorList>
    </citation>
    <scope>NUCLEOTIDE SEQUENCE [LARGE SCALE GENOMIC DNA]</scope>
    <source>
        <strain evidence="1 2">ATCC 17233</strain>
    </source>
</reference>
<dbReference type="SUPFAM" id="SSF53474">
    <property type="entry name" value="alpha/beta-Hydrolases"/>
    <property type="match status" value="1"/>
</dbReference>
<dbReference type="RefSeq" id="WP_078786637.1">
    <property type="nucleotide sequence ID" value="NZ_FMTO01000016.1"/>
</dbReference>
<dbReference type="EMBL" id="FUXA01000005">
    <property type="protein sequence ID" value="SJZ53077.1"/>
    <property type="molecule type" value="Genomic_DNA"/>
</dbReference>
<evidence type="ECO:0000313" key="2">
    <source>
        <dbReference type="Proteomes" id="UP000189857"/>
    </source>
</evidence>
<dbReference type="Gene3D" id="3.40.50.1820">
    <property type="entry name" value="alpha/beta hydrolase"/>
    <property type="match status" value="1"/>
</dbReference>
<dbReference type="InterPro" id="IPR029058">
    <property type="entry name" value="AB_hydrolase_fold"/>
</dbReference>
<evidence type="ECO:0000313" key="1">
    <source>
        <dbReference type="EMBL" id="SJZ53077.1"/>
    </source>
</evidence>
<dbReference type="OrthoDB" id="1908495at2"/>
<name>A0A1T4LET9_9FIRM</name>
<accession>A0A1T4LET9</accession>
<keyword evidence="2" id="KW-1185">Reference proteome</keyword>
<sequence>MEQCKNDSGKKIAVLFPGIGYTKDKPILYYAGKIAASAGYDVCRLVSFNYSPGKSIRGNEPEMRKAFLELYKEAENQLAEIDWKEYDDILFLSKSIGTVIGSAYAEKYNLNDKIRHILYTPLEYTFENNPKNAIGFIGTADPWCEYQNVIRAAKEQNIKMYVYDGLNHSLENDDNMHNLSIIKDVMEKTEEFVSGSIY</sequence>
<proteinExistence type="predicted"/>
<dbReference type="AlphaFoldDB" id="A0A1T4LET9"/>